<name>A0AAD6YDN6_9AGAR</name>
<dbReference type="EMBL" id="JARJCW010000027">
    <property type="protein sequence ID" value="KAJ7210817.1"/>
    <property type="molecule type" value="Genomic_DNA"/>
</dbReference>
<reference evidence="1" key="1">
    <citation type="submission" date="2023-03" db="EMBL/GenBank/DDBJ databases">
        <title>Massive genome expansion in bonnet fungi (Mycena s.s.) driven by repeated elements and novel gene families across ecological guilds.</title>
        <authorList>
            <consortium name="Lawrence Berkeley National Laboratory"/>
            <person name="Harder C.B."/>
            <person name="Miyauchi S."/>
            <person name="Viragh M."/>
            <person name="Kuo A."/>
            <person name="Thoen E."/>
            <person name="Andreopoulos B."/>
            <person name="Lu D."/>
            <person name="Skrede I."/>
            <person name="Drula E."/>
            <person name="Henrissat B."/>
            <person name="Morin E."/>
            <person name="Kohler A."/>
            <person name="Barry K."/>
            <person name="LaButti K."/>
            <person name="Morin E."/>
            <person name="Salamov A."/>
            <person name="Lipzen A."/>
            <person name="Mereny Z."/>
            <person name="Hegedus B."/>
            <person name="Baldrian P."/>
            <person name="Stursova M."/>
            <person name="Weitz H."/>
            <person name="Taylor A."/>
            <person name="Grigoriev I.V."/>
            <person name="Nagy L.G."/>
            <person name="Martin F."/>
            <person name="Kauserud H."/>
        </authorList>
    </citation>
    <scope>NUCLEOTIDE SEQUENCE</scope>
    <source>
        <strain evidence="1">9144</strain>
    </source>
</reference>
<protein>
    <submittedName>
        <fullName evidence="1">Uncharacterized protein</fullName>
    </submittedName>
</protein>
<proteinExistence type="predicted"/>
<evidence type="ECO:0000313" key="2">
    <source>
        <dbReference type="Proteomes" id="UP001219525"/>
    </source>
</evidence>
<dbReference type="AlphaFoldDB" id="A0AAD6YDN6"/>
<keyword evidence="2" id="KW-1185">Reference proteome</keyword>
<evidence type="ECO:0000313" key="1">
    <source>
        <dbReference type="EMBL" id="KAJ7210817.1"/>
    </source>
</evidence>
<gene>
    <name evidence="1" type="ORF">GGX14DRAFT_565414</name>
</gene>
<organism evidence="1 2">
    <name type="scientific">Mycena pura</name>
    <dbReference type="NCBI Taxonomy" id="153505"/>
    <lineage>
        <taxon>Eukaryota</taxon>
        <taxon>Fungi</taxon>
        <taxon>Dikarya</taxon>
        <taxon>Basidiomycota</taxon>
        <taxon>Agaricomycotina</taxon>
        <taxon>Agaricomycetes</taxon>
        <taxon>Agaricomycetidae</taxon>
        <taxon>Agaricales</taxon>
        <taxon>Marasmiineae</taxon>
        <taxon>Mycenaceae</taxon>
        <taxon>Mycena</taxon>
    </lineage>
</organism>
<dbReference type="Proteomes" id="UP001219525">
    <property type="component" value="Unassembled WGS sequence"/>
</dbReference>
<sequence length="269" mass="29387">MGVLKNGSSDGFNFYYRVEKAADNSQALGAPRQSARDFLSNKNAQKTKLLSIGGAIPVNMTSPELWHSSDDIYRCDVAIDLAAVESFLRTLRPVIRDLNLDLVRDVTAGDPVERWTRWYSLLAVLAALPRRSPAVLETLTVVFPIESVDRPDDLDWVHLCAAVCAHARLRLLRFRVRDYSTDGAVAMEMIRNRVAPEFATQACAPYLPVSTGAHAAGRLGLPFTLYGEVGVGHGGIDVDVHSGVLRILAVGPYMPRHGSYSQVALSGRA</sequence>
<comment type="caution">
    <text evidence="1">The sequence shown here is derived from an EMBL/GenBank/DDBJ whole genome shotgun (WGS) entry which is preliminary data.</text>
</comment>
<accession>A0AAD6YDN6</accession>